<accession>A0ABT8A383</accession>
<protein>
    <submittedName>
        <fullName evidence="6">ABC transporter substrate-binding protein</fullName>
    </submittedName>
</protein>
<gene>
    <name evidence="6" type="ORF">QWZ14_07610</name>
</gene>
<dbReference type="InterPro" id="IPR000914">
    <property type="entry name" value="SBP_5_dom"/>
</dbReference>
<dbReference type="Pfam" id="PF00496">
    <property type="entry name" value="SBP_bac_5"/>
    <property type="match status" value="1"/>
</dbReference>
<comment type="subcellular location">
    <subcellularLocation>
        <location evidence="1">Periplasm</location>
    </subcellularLocation>
</comment>
<comment type="similarity">
    <text evidence="2">Belongs to the bacterial solute-binding protein 5 family.</text>
</comment>
<dbReference type="RefSeq" id="WP_290316022.1">
    <property type="nucleotide sequence ID" value="NZ_JAUFPN010000069.1"/>
</dbReference>
<evidence type="ECO:0000313" key="7">
    <source>
        <dbReference type="Proteomes" id="UP001529369"/>
    </source>
</evidence>
<dbReference type="PANTHER" id="PTHR30290">
    <property type="entry name" value="PERIPLASMIC BINDING COMPONENT OF ABC TRANSPORTER"/>
    <property type="match status" value="1"/>
</dbReference>
<evidence type="ECO:0000256" key="1">
    <source>
        <dbReference type="ARBA" id="ARBA00004418"/>
    </source>
</evidence>
<dbReference type="EMBL" id="JAUFPN010000069">
    <property type="protein sequence ID" value="MDN3564232.1"/>
    <property type="molecule type" value="Genomic_DNA"/>
</dbReference>
<dbReference type="Gene3D" id="3.40.190.10">
    <property type="entry name" value="Periplasmic binding protein-like II"/>
    <property type="match status" value="1"/>
</dbReference>
<dbReference type="SUPFAM" id="SSF53850">
    <property type="entry name" value="Periplasmic binding protein-like II"/>
    <property type="match status" value="1"/>
</dbReference>
<sequence length="496" mass="53613">MRRLLLALLLLAAPAGAETVLRIGIASDPDVLDPTLSRSVAGRQVFAGLCDKLLDIDEKLAIVPQLATAWRWEADGLALVLELRPGVRFHDGAAMDAAAVVASLERHLKTPGSTRRGELGPVRAVEATGPLTVRIALSEPFAPLLAALSDRAGMIVSPRQAGVVGAEFARAPACAGPFRFVRRVAQDRIELERFAEYWDAGRIHVDRVVYRPIPDTTVRAANLRAGQLDIIERVLPSDIDELRRDRRVAVRQVASLASVYIAVNIANGPAAESAIGRDARLREALDLAIDREVLNRVAFEGLYLPGNQSVPPGHPQHVVALPSPARDLARAKALVQAIGGRPRVRMSVPNTTEYVQAAEVIQAMAAEAGIELQLQVIEVATLLRQWTAGEFESLIIAWSGRVDIDQNLWGFNACGEALNGGKYCSPAVDAALRAGRSQVAPEARQAAYAEAMRLLLAGRPYIYLWHPVWFFGTAAKLRGLALVPDGLIRPQGIKVE</sequence>
<dbReference type="PIRSF" id="PIRSF002741">
    <property type="entry name" value="MppA"/>
    <property type="match status" value="1"/>
</dbReference>
<keyword evidence="7" id="KW-1185">Reference proteome</keyword>
<organism evidence="6 7">
    <name type="scientific">Paeniroseomonas aquatica</name>
    <dbReference type="NCBI Taxonomy" id="373043"/>
    <lineage>
        <taxon>Bacteria</taxon>
        <taxon>Pseudomonadati</taxon>
        <taxon>Pseudomonadota</taxon>
        <taxon>Alphaproteobacteria</taxon>
        <taxon>Acetobacterales</taxon>
        <taxon>Acetobacteraceae</taxon>
        <taxon>Paeniroseomonas</taxon>
    </lineage>
</organism>
<feature type="signal peptide" evidence="4">
    <location>
        <begin position="1"/>
        <end position="17"/>
    </location>
</feature>
<evidence type="ECO:0000256" key="4">
    <source>
        <dbReference type="SAM" id="SignalP"/>
    </source>
</evidence>
<comment type="caution">
    <text evidence="6">The sequence shown here is derived from an EMBL/GenBank/DDBJ whole genome shotgun (WGS) entry which is preliminary data.</text>
</comment>
<evidence type="ECO:0000256" key="2">
    <source>
        <dbReference type="ARBA" id="ARBA00005695"/>
    </source>
</evidence>
<dbReference type="PANTHER" id="PTHR30290:SF38">
    <property type="entry name" value="D,D-DIPEPTIDE-BINDING PERIPLASMIC PROTEIN DDPA-RELATED"/>
    <property type="match status" value="1"/>
</dbReference>
<feature type="domain" description="Solute-binding protein family 5" evidence="5">
    <location>
        <begin position="62"/>
        <end position="415"/>
    </location>
</feature>
<evidence type="ECO:0000256" key="3">
    <source>
        <dbReference type="ARBA" id="ARBA00022729"/>
    </source>
</evidence>
<dbReference type="InterPro" id="IPR039424">
    <property type="entry name" value="SBP_5"/>
</dbReference>
<proteinExistence type="inferred from homology"/>
<dbReference type="Gene3D" id="3.90.76.10">
    <property type="entry name" value="Dipeptide-binding Protein, Domain 1"/>
    <property type="match status" value="1"/>
</dbReference>
<reference evidence="7" key="1">
    <citation type="journal article" date="2019" name="Int. J. Syst. Evol. Microbiol.">
        <title>The Global Catalogue of Microorganisms (GCM) 10K type strain sequencing project: providing services to taxonomists for standard genome sequencing and annotation.</title>
        <authorList>
            <consortium name="The Broad Institute Genomics Platform"/>
            <consortium name="The Broad Institute Genome Sequencing Center for Infectious Disease"/>
            <person name="Wu L."/>
            <person name="Ma J."/>
        </authorList>
    </citation>
    <scope>NUCLEOTIDE SEQUENCE [LARGE SCALE GENOMIC DNA]</scope>
    <source>
        <strain evidence="7">CECT 7131</strain>
    </source>
</reference>
<name>A0ABT8A383_9PROT</name>
<dbReference type="Gene3D" id="3.10.105.10">
    <property type="entry name" value="Dipeptide-binding Protein, Domain 3"/>
    <property type="match status" value="1"/>
</dbReference>
<keyword evidence="3 4" id="KW-0732">Signal</keyword>
<evidence type="ECO:0000259" key="5">
    <source>
        <dbReference type="Pfam" id="PF00496"/>
    </source>
</evidence>
<feature type="chain" id="PRO_5046627332" evidence="4">
    <location>
        <begin position="18"/>
        <end position="496"/>
    </location>
</feature>
<evidence type="ECO:0000313" key="6">
    <source>
        <dbReference type="EMBL" id="MDN3564232.1"/>
    </source>
</evidence>
<dbReference type="InterPro" id="IPR030678">
    <property type="entry name" value="Peptide/Ni-bd"/>
</dbReference>
<dbReference type="Proteomes" id="UP001529369">
    <property type="component" value="Unassembled WGS sequence"/>
</dbReference>